<dbReference type="SUPFAM" id="SSF81321">
    <property type="entry name" value="Family A G protein-coupled receptor-like"/>
    <property type="match status" value="1"/>
</dbReference>
<evidence type="ECO:0000256" key="8">
    <source>
        <dbReference type="ARBA" id="ARBA00023136"/>
    </source>
</evidence>
<evidence type="ECO:0000256" key="3">
    <source>
        <dbReference type="ARBA" id="ARBA00022692"/>
    </source>
</evidence>
<dbReference type="GO" id="GO:0016020">
    <property type="term" value="C:membrane"/>
    <property type="evidence" value="ECO:0007669"/>
    <property type="project" value="InterPro"/>
</dbReference>
<keyword evidence="7" id="KW-0297">G-protein coupled receptor</keyword>
<evidence type="ECO:0000256" key="12">
    <source>
        <dbReference type="SAM" id="SignalP"/>
    </source>
</evidence>
<evidence type="ECO:0000313" key="15">
    <source>
        <dbReference type="EMBL" id="KAK4872480.1"/>
    </source>
</evidence>
<dbReference type="SUPFAM" id="SSF63877">
    <property type="entry name" value="Methuselah ectodomain"/>
    <property type="match status" value="1"/>
</dbReference>
<dbReference type="GO" id="GO:0004930">
    <property type="term" value="F:G protein-coupled receptor activity"/>
    <property type="evidence" value="ECO:0007669"/>
    <property type="project" value="UniProtKB-KW"/>
</dbReference>
<keyword evidence="16" id="KW-1185">Reference proteome</keyword>
<evidence type="ECO:0000256" key="2">
    <source>
        <dbReference type="ARBA" id="ARBA00008979"/>
    </source>
</evidence>
<dbReference type="Pfam" id="PF10517">
    <property type="entry name" value="DM13"/>
    <property type="match status" value="2"/>
</dbReference>
<evidence type="ECO:0000256" key="1">
    <source>
        <dbReference type="ARBA" id="ARBA00004127"/>
    </source>
</evidence>
<dbReference type="PROSITE" id="PS51549">
    <property type="entry name" value="DM13"/>
    <property type="match status" value="2"/>
</dbReference>
<comment type="subcellular location">
    <subcellularLocation>
        <location evidence="1">Endomembrane system</location>
        <topology evidence="1">Multi-pass membrane protein</topology>
    </subcellularLocation>
</comment>
<organism evidence="15 16">
    <name type="scientific">Aquatica leii</name>
    <dbReference type="NCBI Taxonomy" id="1421715"/>
    <lineage>
        <taxon>Eukaryota</taxon>
        <taxon>Metazoa</taxon>
        <taxon>Ecdysozoa</taxon>
        <taxon>Arthropoda</taxon>
        <taxon>Hexapoda</taxon>
        <taxon>Insecta</taxon>
        <taxon>Pterygota</taxon>
        <taxon>Neoptera</taxon>
        <taxon>Endopterygota</taxon>
        <taxon>Coleoptera</taxon>
        <taxon>Polyphaga</taxon>
        <taxon>Elateriformia</taxon>
        <taxon>Elateroidea</taxon>
        <taxon>Lampyridae</taxon>
        <taxon>Luciolinae</taxon>
        <taxon>Aquatica</taxon>
    </lineage>
</organism>
<dbReference type="CDD" id="cd15039">
    <property type="entry name" value="7tmB3_Methuselah-like"/>
    <property type="match status" value="1"/>
</dbReference>
<dbReference type="InterPro" id="IPR000832">
    <property type="entry name" value="GPCR_2_secretin-like"/>
</dbReference>
<dbReference type="InterPro" id="IPR019545">
    <property type="entry name" value="DM13_domain"/>
</dbReference>
<dbReference type="EMBL" id="JARPUR010000007">
    <property type="protein sequence ID" value="KAK4872480.1"/>
    <property type="molecule type" value="Genomic_DNA"/>
</dbReference>
<keyword evidence="8 11" id="KW-0472">Membrane</keyword>
<dbReference type="PANTHER" id="PTHR24036">
    <property type="entry name" value="SKELETOR-RELATED"/>
    <property type="match status" value="1"/>
</dbReference>
<dbReference type="SMART" id="SM00686">
    <property type="entry name" value="DM13"/>
    <property type="match status" value="2"/>
</dbReference>
<keyword evidence="5" id="KW-0677">Repeat</keyword>
<feature type="transmembrane region" description="Helical" evidence="11">
    <location>
        <begin position="666"/>
        <end position="685"/>
    </location>
</feature>
<evidence type="ECO:0000259" key="14">
    <source>
        <dbReference type="PROSITE" id="PS51549"/>
    </source>
</evidence>
<feature type="transmembrane region" description="Helical" evidence="11">
    <location>
        <begin position="426"/>
        <end position="449"/>
    </location>
</feature>
<feature type="transmembrane region" description="Helical" evidence="11">
    <location>
        <begin position="532"/>
        <end position="553"/>
    </location>
</feature>
<feature type="domain" description="G-protein coupled receptors family 2 profile 2" evidence="13">
    <location>
        <begin position="425"/>
        <end position="683"/>
    </location>
</feature>
<evidence type="ECO:0000256" key="11">
    <source>
        <dbReference type="SAM" id="Phobius"/>
    </source>
</evidence>
<protein>
    <recommendedName>
        <fullName evidence="17">Protein Skeletor</fullName>
    </recommendedName>
</protein>
<dbReference type="Gene3D" id="1.20.1070.10">
    <property type="entry name" value="Rhodopsin 7-helix transmembrane proteins"/>
    <property type="match status" value="1"/>
</dbReference>
<feature type="transmembrane region" description="Helical" evidence="11">
    <location>
        <begin position="490"/>
        <end position="511"/>
    </location>
</feature>
<keyword evidence="6 11" id="KW-1133">Transmembrane helix</keyword>
<dbReference type="InterPro" id="IPR052126">
    <property type="entry name" value="Spindle_Org/Thrombomodulin"/>
</dbReference>
<evidence type="ECO:0000313" key="16">
    <source>
        <dbReference type="Proteomes" id="UP001353858"/>
    </source>
</evidence>
<sequence>MSGRGNNILPLIIVCFTPVVFTQTQSPLPVVPLAVNEENVTNSERTTVSEVTLLPFMQLAHGLSSDAITIIGNNAFFIENFHYDGKGPDAHFWVGTGSWPSDNGTLVHDQNDTVAPLHAYHGQNLTITLPNGLTVNDIDYLSVWCIKFKHNFGHTYTKKKMPGQSLGVQLEPFQELAHGLRSDPIVVLDQKTFYVPNLHYDGKGPDAHFWVGKGDGPSPTGILVPDENGSSRSISAYFGNSIYVTLPHNVTVDDIDYFGVWCIQHKQNFGHTLIPKNVTMPKINGNSRYNANGEEIIRVKKCCPVDEVLLSTGCGLSPQKFNLSINVYRHNATHIDDNPLESIDFVPFVQAITCEHQKYPLDPIEDEFPLLKNGSLMVLNTQEMLSMDQYCFESVNFLGEKNKDNWVTTAILCFSGATAPLSDTFFIFYAVGILLSAMFLILTALVFLIIREVRDTRGKCVIFYSVSMAVAFVCLVTAQFSELDQTSCTVIAYVIQMFLVSSFTWLTLISCETLCKILLYDKDAYTQDRKRLFVYIGVGVLVPALTSLISLLIDRIPDIPTSVLKPQFGRNSCWFDQNKTTSMYFYVPIGIAIICNVGLGIAMKCKLLQFQKNRRQEIAWLTIQEELKPMFRSCVILLTLMSVCWIMEMISFVMNSNEGVWRAIDIINSLQGVLVFIIFVAHRPVKNKLCKWRRKVVNNDLAMEEREPALMNSNGTNQDFLTVLHRADSTELY</sequence>
<dbReference type="Pfam" id="PF00002">
    <property type="entry name" value="7tm_2"/>
    <property type="match status" value="1"/>
</dbReference>
<keyword evidence="4 12" id="KW-0732">Signal</keyword>
<evidence type="ECO:0000256" key="5">
    <source>
        <dbReference type="ARBA" id="ARBA00022737"/>
    </source>
</evidence>
<dbReference type="InterPro" id="IPR023311">
    <property type="entry name" value="Methusela_ecto_dom_2"/>
</dbReference>
<reference evidence="16" key="1">
    <citation type="submission" date="2023-01" db="EMBL/GenBank/DDBJ databases">
        <title>Key to firefly adult light organ development and bioluminescence: homeobox transcription factors regulate luciferase expression and transportation to peroxisome.</title>
        <authorList>
            <person name="Fu X."/>
        </authorList>
    </citation>
    <scope>NUCLEOTIDE SEQUENCE [LARGE SCALE GENOMIC DNA]</scope>
</reference>
<proteinExistence type="inferred from homology"/>
<feature type="domain" description="DM13" evidence="14">
    <location>
        <begin position="54"/>
        <end position="158"/>
    </location>
</feature>
<evidence type="ECO:0000256" key="9">
    <source>
        <dbReference type="ARBA" id="ARBA00023170"/>
    </source>
</evidence>
<dbReference type="GO" id="GO:0007166">
    <property type="term" value="P:cell surface receptor signaling pathway"/>
    <property type="evidence" value="ECO:0007669"/>
    <property type="project" value="InterPro"/>
</dbReference>
<feature type="transmembrane region" description="Helical" evidence="11">
    <location>
        <begin position="461"/>
        <end position="478"/>
    </location>
</feature>
<keyword evidence="10" id="KW-0807">Transducer</keyword>
<evidence type="ECO:0000256" key="10">
    <source>
        <dbReference type="ARBA" id="ARBA00023224"/>
    </source>
</evidence>
<accession>A0AAN7PYK6</accession>
<dbReference type="PANTHER" id="PTHR24036:SF5">
    <property type="entry name" value="THROMBOMODULIN"/>
    <property type="match status" value="1"/>
</dbReference>
<feature type="transmembrane region" description="Helical" evidence="11">
    <location>
        <begin position="634"/>
        <end position="654"/>
    </location>
</feature>
<keyword evidence="9" id="KW-0675">Receptor</keyword>
<name>A0AAN7PYK6_9COLE</name>
<evidence type="ECO:0000259" key="13">
    <source>
        <dbReference type="PROSITE" id="PS50261"/>
    </source>
</evidence>
<feature type="transmembrane region" description="Helical" evidence="11">
    <location>
        <begin position="584"/>
        <end position="605"/>
    </location>
</feature>
<gene>
    <name evidence="15" type="ORF">RN001_014509</name>
</gene>
<feature type="chain" id="PRO_5042826677" description="Protein Skeletor" evidence="12">
    <location>
        <begin position="23"/>
        <end position="733"/>
    </location>
</feature>
<evidence type="ECO:0000256" key="7">
    <source>
        <dbReference type="ARBA" id="ARBA00023040"/>
    </source>
</evidence>
<evidence type="ECO:0000256" key="4">
    <source>
        <dbReference type="ARBA" id="ARBA00022729"/>
    </source>
</evidence>
<dbReference type="PROSITE" id="PS50261">
    <property type="entry name" value="G_PROTEIN_RECEP_F2_4"/>
    <property type="match status" value="1"/>
</dbReference>
<dbReference type="AlphaFoldDB" id="A0AAN7PYK6"/>
<comment type="similarity">
    <text evidence="2">Belongs to the G-protein coupled receptor 2 family. Mth subfamily.</text>
</comment>
<dbReference type="GO" id="GO:0012505">
    <property type="term" value="C:endomembrane system"/>
    <property type="evidence" value="ECO:0007669"/>
    <property type="project" value="UniProtKB-SubCell"/>
</dbReference>
<evidence type="ECO:0008006" key="17">
    <source>
        <dbReference type="Google" id="ProtNLM"/>
    </source>
</evidence>
<feature type="domain" description="DM13" evidence="14">
    <location>
        <begin position="167"/>
        <end position="275"/>
    </location>
</feature>
<evidence type="ECO:0000256" key="6">
    <source>
        <dbReference type="ARBA" id="ARBA00022989"/>
    </source>
</evidence>
<feature type="signal peptide" evidence="12">
    <location>
        <begin position="1"/>
        <end position="22"/>
    </location>
</feature>
<dbReference type="InterPro" id="IPR036272">
    <property type="entry name" value="Methuselah_N_sf"/>
</dbReference>
<comment type="caution">
    <text evidence="15">The sequence shown here is derived from an EMBL/GenBank/DDBJ whole genome shotgun (WGS) entry which is preliminary data.</text>
</comment>
<dbReference type="Gene3D" id="2.170.180.11">
    <property type="entry name" value="Methuselah ectodomain, domain 2"/>
    <property type="match status" value="1"/>
</dbReference>
<dbReference type="Proteomes" id="UP001353858">
    <property type="component" value="Unassembled WGS sequence"/>
</dbReference>
<dbReference type="InterPro" id="IPR017981">
    <property type="entry name" value="GPCR_2-like_7TM"/>
</dbReference>
<keyword evidence="3 11" id="KW-0812">Transmembrane</keyword>